<dbReference type="InterPro" id="IPR009057">
    <property type="entry name" value="Homeodomain-like_sf"/>
</dbReference>
<gene>
    <name evidence="8" type="ORF">JW592_20720</name>
</gene>
<dbReference type="RefSeq" id="WP_209266679.1">
    <property type="nucleotide sequence ID" value="NZ_JAFFZN010000020.1"/>
</dbReference>
<evidence type="ECO:0000256" key="4">
    <source>
        <dbReference type="PROSITE-ProRule" id="PRU00335"/>
    </source>
</evidence>
<feature type="domain" description="HTH tetR-type" evidence="7">
    <location>
        <begin position="103"/>
        <end position="163"/>
    </location>
</feature>
<dbReference type="InterPro" id="IPR050679">
    <property type="entry name" value="Bact_HTH_transcr_reg"/>
</dbReference>
<dbReference type="InterPro" id="IPR036390">
    <property type="entry name" value="WH_DNA-bd_sf"/>
</dbReference>
<dbReference type="SMART" id="SM00345">
    <property type="entry name" value="HTH_GNTR"/>
    <property type="match status" value="1"/>
</dbReference>
<evidence type="ECO:0000256" key="5">
    <source>
        <dbReference type="SAM" id="MobiDB-lite"/>
    </source>
</evidence>
<dbReference type="Pfam" id="PF00392">
    <property type="entry name" value="GntR"/>
    <property type="match status" value="1"/>
</dbReference>
<evidence type="ECO:0000256" key="3">
    <source>
        <dbReference type="ARBA" id="ARBA00023163"/>
    </source>
</evidence>
<dbReference type="Gene3D" id="1.10.357.10">
    <property type="entry name" value="Tetracycline Repressor, domain 2"/>
    <property type="match status" value="1"/>
</dbReference>
<evidence type="ECO:0000256" key="2">
    <source>
        <dbReference type="ARBA" id="ARBA00023125"/>
    </source>
</evidence>
<organism evidence="8 9">
    <name type="scientific">Streptomyces spirodelae</name>
    <dbReference type="NCBI Taxonomy" id="2812904"/>
    <lineage>
        <taxon>Bacteria</taxon>
        <taxon>Bacillati</taxon>
        <taxon>Actinomycetota</taxon>
        <taxon>Actinomycetes</taxon>
        <taxon>Kitasatosporales</taxon>
        <taxon>Streptomycetaceae</taxon>
        <taxon>Streptomyces</taxon>
    </lineage>
</organism>
<comment type="caution">
    <text evidence="8">The sequence shown here is derived from an EMBL/GenBank/DDBJ whole genome shotgun (WGS) entry which is preliminary data.</text>
</comment>
<name>A0ABS3WXM6_9ACTN</name>
<dbReference type="PANTHER" id="PTHR44846:SF17">
    <property type="entry name" value="GNTR-FAMILY TRANSCRIPTIONAL REGULATOR"/>
    <property type="match status" value="1"/>
</dbReference>
<evidence type="ECO:0000313" key="9">
    <source>
        <dbReference type="Proteomes" id="UP001518976"/>
    </source>
</evidence>
<protein>
    <submittedName>
        <fullName evidence="8">TetR/AcrR family transcriptional regulator C-terminal domain-containing protein</fullName>
    </submittedName>
</protein>
<evidence type="ECO:0000256" key="1">
    <source>
        <dbReference type="ARBA" id="ARBA00023015"/>
    </source>
</evidence>
<keyword evidence="1" id="KW-0805">Transcription regulation</keyword>
<dbReference type="Gene3D" id="1.10.10.60">
    <property type="entry name" value="Homeodomain-like"/>
    <property type="match status" value="1"/>
</dbReference>
<dbReference type="Proteomes" id="UP001518976">
    <property type="component" value="Unassembled WGS sequence"/>
</dbReference>
<dbReference type="InterPro" id="IPR000524">
    <property type="entry name" value="Tscrpt_reg_HTH_GntR"/>
</dbReference>
<proteinExistence type="predicted"/>
<dbReference type="PROSITE" id="PS50977">
    <property type="entry name" value="HTH_TETR_2"/>
    <property type="match status" value="1"/>
</dbReference>
<keyword evidence="3" id="KW-0804">Transcription</keyword>
<dbReference type="PANTHER" id="PTHR44846">
    <property type="entry name" value="MANNOSYL-D-GLYCERATE TRANSPORT/METABOLISM SYSTEM REPRESSOR MNGR-RELATED"/>
    <property type="match status" value="1"/>
</dbReference>
<feature type="compositionally biased region" description="Low complexity" evidence="5">
    <location>
        <begin position="78"/>
        <end position="87"/>
    </location>
</feature>
<dbReference type="InterPro" id="IPR036388">
    <property type="entry name" value="WH-like_DNA-bd_sf"/>
</dbReference>
<sequence>MAHFTPPYARIAAELRRRIEDGELAPGDRVPSTRQIAREWNVALATATKVLATLRQDGLVEARPRVGTVVAPRRRRPTQGGTRSGTPAAIETQTATGAGADRELTRERIVRVAIGIADAEGLAALSMRGVAARLGAATMAAYRYVNSKDELVLLMADTVLGELQLPPDTPDGPDAPDTPDIPDTPDTPAKAPADWRARLELGARSLWQLHRAHPWLAQIGPLTRPLLLPNLLAYSEWMLSALDGHGLPPATVLNLNVLLYSHIQGLAIQWERETAAESSTGLTDDAWMAQQEETLASLTASGAYPTFTRLVGSLGTDGYDLHLDELFEIGLASVLDSLGRRIGRRP</sequence>
<evidence type="ECO:0000259" key="6">
    <source>
        <dbReference type="PROSITE" id="PS50949"/>
    </source>
</evidence>
<reference evidence="8 9" key="1">
    <citation type="submission" date="2021-02" db="EMBL/GenBank/DDBJ databases">
        <title>Streptomyces spirodelae sp. nov., isolated from duckweed.</title>
        <authorList>
            <person name="Saimee Y."/>
            <person name="Duangmal K."/>
        </authorList>
    </citation>
    <scope>NUCLEOTIDE SEQUENCE [LARGE SCALE GENOMIC DNA]</scope>
    <source>
        <strain evidence="8 9">DW4-2</strain>
    </source>
</reference>
<dbReference type="SUPFAM" id="SSF46785">
    <property type="entry name" value="Winged helix' DNA-binding domain"/>
    <property type="match status" value="1"/>
</dbReference>
<feature type="DNA-binding region" description="H-T-H motif" evidence="4">
    <location>
        <begin position="126"/>
        <end position="145"/>
    </location>
</feature>
<feature type="domain" description="HTH gntR-type" evidence="6">
    <location>
        <begin position="5"/>
        <end position="73"/>
    </location>
</feature>
<evidence type="ECO:0000313" key="8">
    <source>
        <dbReference type="EMBL" id="MBO8187868.1"/>
    </source>
</evidence>
<dbReference type="SUPFAM" id="SSF46689">
    <property type="entry name" value="Homeodomain-like"/>
    <property type="match status" value="1"/>
</dbReference>
<feature type="region of interest" description="Disordered" evidence="5">
    <location>
        <begin position="163"/>
        <end position="191"/>
    </location>
</feature>
<keyword evidence="2 4" id="KW-0238">DNA-binding</keyword>
<dbReference type="InterPro" id="IPR004111">
    <property type="entry name" value="Repressor_TetR_C"/>
</dbReference>
<dbReference type="PROSITE" id="PS50949">
    <property type="entry name" value="HTH_GNTR"/>
    <property type="match status" value="1"/>
</dbReference>
<evidence type="ECO:0000259" key="7">
    <source>
        <dbReference type="PROSITE" id="PS50977"/>
    </source>
</evidence>
<dbReference type="SUPFAM" id="SSF48498">
    <property type="entry name" value="Tetracyclin repressor-like, C-terminal domain"/>
    <property type="match status" value="1"/>
</dbReference>
<dbReference type="EMBL" id="JAFFZN010000020">
    <property type="protein sequence ID" value="MBO8187868.1"/>
    <property type="molecule type" value="Genomic_DNA"/>
</dbReference>
<keyword evidence="9" id="KW-1185">Reference proteome</keyword>
<feature type="region of interest" description="Disordered" evidence="5">
    <location>
        <begin position="73"/>
        <end position="101"/>
    </location>
</feature>
<dbReference type="Gene3D" id="1.10.10.10">
    <property type="entry name" value="Winged helix-like DNA-binding domain superfamily/Winged helix DNA-binding domain"/>
    <property type="match status" value="1"/>
</dbReference>
<accession>A0ABS3WXM6</accession>
<dbReference type="InterPro" id="IPR036271">
    <property type="entry name" value="Tet_transcr_reg_TetR-rel_C_sf"/>
</dbReference>
<dbReference type="InterPro" id="IPR001647">
    <property type="entry name" value="HTH_TetR"/>
</dbReference>
<dbReference type="Pfam" id="PF02909">
    <property type="entry name" value="TetR_C_1"/>
    <property type="match status" value="1"/>
</dbReference>
<dbReference type="CDD" id="cd07377">
    <property type="entry name" value="WHTH_GntR"/>
    <property type="match status" value="1"/>
</dbReference>